<feature type="signal peptide" evidence="2">
    <location>
        <begin position="1"/>
        <end position="21"/>
    </location>
</feature>
<evidence type="ECO:0000313" key="5">
    <source>
        <dbReference type="Proteomes" id="UP001139971"/>
    </source>
</evidence>
<dbReference type="SMART" id="SM01225">
    <property type="entry name" value="G8"/>
    <property type="match status" value="1"/>
</dbReference>
<keyword evidence="1 2" id="KW-0732">Signal</keyword>
<reference evidence="4" key="1">
    <citation type="submission" date="2023-02" db="EMBL/GenBank/DDBJ databases">
        <title>Tahibacter soli sp. nov. isolated from soil.</title>
        <authorList>
            <person name="Baek J.H."/>
            <person name="Lee J.K."/>
            <person name="Choi D.G."/>
            <person name="Jeon C.O."/>
        </authorList>
    </citation>
    <scope>NUCLEOTIDE SEQUENCE</scope>
    <source>
        <strain evidence="4">BL</strain>
    </source>
</reference>
<dbReference type="AlphaFoldDB" id="A0A9X3YMP6"/>
<proteinExistence type="predicted"/>
<dbReference type="InterPro" id="IPR052387">
    <property type="entry name" value="Fibrocystin"/>
</dbReference>
<accession>A0A9X3YMP6</accession>
<dbReference type="Pfam" id="PF10162">
    <property type="entry name" value="G8"/>
    <property type="match status" value="1"/>
</dbReference>
<keyword evidence="5" id="KW-1185">Reference proteome</keyword>
<dbReference type="RefSeq" id="WP_263545799.1">
    <property type="nucleotide sequence ID" value="NZ_JAOVZO020000017.1"/>
</dbReference>
<comment type="caution">
    <text evidence="4">The sequence shown here is derived from an EMBL/GenBank/DDBJ whole genome shotgun (WGS) entry which is preliminary data.</text>
</comment>
<evidence type="ECO:0000313" key="4">
    <source>
        <dbReference type="EMBL" id="MDC8013593.1"/>
    </source>
</evidence>
<dbReference type="PANTHER" id="PTHR46769">
    <property type="entry name" value="POLYCYSTIC KIDNEY AND HEPATIC DISEASE 1 (AUTOSOMAL RECESSIVE)-LIKE 1"/>
    <property type="match status" value="1"/>
</dbReference>
<gene>
    <name evidence="4" type="ORF">OD750_013705</name>
</gene>
<evidence type="ECO:0000256" key="1">
    <source>
        <dbReference type="ARBA" id="ARBA00022729"/>
    </source>
</evidence>
<dbReference type="PROSITE" id="PS51484">
    <property type="entry name" value="G8"/>
    <property type="match status" value="1"/>
</dbReference>
<dbReference type="InterPro" id="IPR013783">
    <property type="entry name" value="Ig-like_fold"/>
</dbReference>
<organism evidence="4 5">
    <name type="scientific">Tahibacter soli</name>
    <dbReference type="NCBI Taxonomy" id="2983605"/>
    <lineage>
        <taxon>Bacteria</taxon>
        <taxon>Pseudomonadati</taxon>
        <taxon>Pseudomonadota</taxon>
        <taxon>Gammaproteobacteria</taxon>
        <taxon>Lysobacterales</taxon>
        <taxon>Rhodanobacteraceae</taxon>
        <taxon>Tahibacter</taxon>
    </lineage>
</organism>
<feature type="domain" description="G8" evidence="3">
    <location>
        <begin position="36"/>
        <end position="160"/>
    </location>
</feature>
<dbReference type="PANTHER" id="PTHR46769:SF2">
    <property type="entry name" value="FIBROCYSTIN-L ISOFORM 2 PRECURSOR-RELATED"/>
    <property type="match status" value="1"/>
</dbReference>
<name>A0A9X3YMP6_9GAMM</name>
<dbReference type="EMBL" id="JAOVZO020000017">
    <property type="protein sequence ID" value="MDC8013593.1"/>
    <property type="molecule type" value="Genomic_DNA"/>
</dbReference>
<protein>
    <submittedName>
        <fullName evidence="4">Ig-like domain-containing protein</fullName>
    </submittedName>
</protein>
<sequence>MGRSIVMLLLASAVLAASAHAAQRTSVATGRWSAPATWAGGQVPADGDSVVVAAGTEVTYDVAARTVAGMVVEAGAALRFDPDASSALSSSANVVIEGRLTMRPANASVDQLLQFTGVNEAAFVGGGMVPLATDVGLWVMVDGQLDLVGTPRSGWLRLAGGIAAGATAATLDAAPTGWRAGDEIVVAPTEPPTVDEPAFDGFDAATLTQVAGAAIAWNTPAARAHPRVENRWSAEVMNLTRNVRIEGRSTGRAHVFIHSRRPQTVNYVQIRYMGPRKPAEVGTDPVLGRYGLHFHHGYDGSRGSQVIGTVVRDTGAHAFVPHLSHGIAFHDTVSYTTYDEAYWWDLSPDTVTWGDETHDTVYDHALAARVLYDPPFRGYRLGGFSLGQGLRNVLRDSAAVGVRGNGEASGFNWPESSGASQEHGVWDFSRGNVAHNNAVNGVFIWQNDNERHLLANFDAYHNGRYGLRHGAYVNIYHYINGTLYGNGDGALYLQAVSAGPLASRFDRMTFDGGDIVDYLIVSDDHTSDGTVEPTVFRDVVLRRARVAAVHIGLSDRDNPDALDFEYPTFATPADVVFTPDAPDANVVRIQTGAASAVRVTKAGRTTIAPFARADADHSLPQSSLTAPLGGSVLSGTATLEAYAFDDTGIARIDLYVDNVLRGSATAPPYRYSLVTAPLGAGWRTFQLKATDLAGNVNYSNIASYRIDDGGAPQPPQPPANDREAPTVKLFTPVKNQVVSNTTAVTADAHDDFGVSKVEFYASNLLIGTDTSLPYALSWDTRGVANGAYTIAARAYDYSGNVASDEVINVIVANTTIDRIFASGFQP</sequence>
<evidence type="ECO:0000256" key="2">
    <source>
        <dbReference type="SAM" id="SignalP"/>
    </source>
</evidence>
<dbReference type="InterPro" id="IPR019316">
    <property type="entry name" value="G8_domain"/>
</dbReference>
<dbReference type="Pfam" id="PF17957">
    <property type="entry name" value="Big_7"/>
    <property type="match status" value="2"/>
</dbReference>
<dbReference type="Gene3D" id="2.60.40.10">
    <property type="entry name" value="Immunoglobulins"/>
    <property type="match status" value="2"/>
</dbReference>
<feature type="chain" id="PRO_5040751844" evidence="2">
    <location>
        <begin position="22"/>
        <end position="826"/>
    </location>
</feature>
<evidence type="ECO:0000259" key="3">
    <source>
        <dbReference type="PROSITE" id="PS51484"/>
    </source>
</evidence>
<dbReference type="Proteomes" id="UP001139971">
    <property type="component" value="Unassembled WGS sequence"/>
</dbReference>